<keyword evidence="4" id="KW-1185">Reference proteome</keyword>
<keyword evidence="1" id="KW-1133">Transmembrane helix</keyword>
<proteinExistence type="predicted"/>
<feature type="signal peptide" evidence="2">
    <location>
        <begin position="1"/>
        <end position="24"/>
    </location>
</feature>
<reference evidence="3 4" key="1">
    <citation type="submission" date="2016-10" db="EMBL/GenBank/DDBJ databases">
        <title>Genome sequence of Rothia aeria strain JCM11412.</title>
        <authorList>
            <person name="Nambu T."/>
        </authorList>
    </citation>
    <scope>NUCLEOTIDE SEQUENCE [LARGE SCALE GENOMIC DNA]</scope>
    <source>
        <strain evidence="3 4">JCM 11412</strain>
    </source>
</reference>
<dbReference type="EMBL" id="AP017895">
    <property type="protein sequence ID" value="BAV86653.1"/>
    <property type="molecule type" value="Genomic_DNA"/>
</dbReference>
<evidence type="ECO:0000256" key="2">
    <source>
        <dbReference type="SAM" id="SignalP"/>
    </source>
</evidence>
<keyword evidence="1" id="KW-0812">Transmembrane</keyword>
<evidence type="ECO:0000313" key="3">
    <source>
        <dbReference type="EMBL" id="BAV86653.1"/>
    </source>
</evidence>
<protein>
    <recommendedName>
        <fullName evidence="5">Conjugal transfer protein TrbC</fullName>
    </recommendedName>
</protein>
<sequence length="107" mass="11003">MKSLGYGALGAVLSLPFVMSAAHAEIKPAPKEMCDGLDTMQAWVTGIAASLGVIGLVIIGAGMFFSHRHESGEGAFKKIGWWIGGAIVVTAAVGIASVFIAGKLNCR</sequence>
<evidence type="ECO:0008006" key="5">
    <source>
        <dbReference type="Google" id="ProtNLM"/>
    </source>
</evidence>
<name>A0A2Z5QWC8_9MICC</name>
<dbReference type="AlphaFoldDB" id="A0A2Z5QWC8"/>
<dbReference type="InterPro" id="IPR007039">
    <property type="entry name" value="TrbC/VirB2"/>
</dbReference>
<dbReference type="Proteomes" id="UP000250241">
    <property type="component" value="Chromosome"/>
</dbReference>
<feature type="transmembrane region" description="Helical" evidence="1">
    <location>
        <begin position="40"/>
        <end position="67"/>
    </location>
</feature>
<organism evidence="3 4">
    <name type="scientific">Rothia aeria</name>
    <dbReference type="NCBI Taxonomy" id="172042"/>
    <lineage>
        <taxon>Bacteria</taxon>
        <taxon>Bacillati</taxon>
        <taxon>Actinomycetota</taxon>
        <taxon>Actinomycetes</taxon>
        <taxon>Micrococcales</taxon>
        <taxon>Micrococcaceae</taxon>
        <taxon>Rothia</taxon>
    </lineage>
</organism>
<dbReference type="Pfam" id="PF04956">
    <property type="entry name" value="TrbC"/>
    <property type="match status" value="1"/>
</dbReference>
<dbReference type="KEGG" id="raj:RA11412_0354"/>
<keyword evidence="1" id="KW-0472">Membrane</keyword>
<feature type="chain" id="PRO_5016421222" description="Conjugal transfer protein TrbC" evidence="2">
    <location>
        <begin position="25"/>
        <end position="107"/>
    </location>
</feature>
<evidence type="ECO:0000313" key="4">
    <source>
        <dbReference type="Proteomes" id="UP000250241"/>
    </source>
</evidence>
<accession>A0A2Z5QWC8</accession>
<feature type="transmembrane region" description="Helical" evidence="1">
    <location>
        <begin position="79"/>
        <end position="101"/>
    </location>
</feature>
<keyword evidence="2" id="KW-0732">Signal</keyword>
<evidence type="ECO:0000256" key="1">
    <source>
        <dbReference type="SAM" id="Phobius"/>
    </source>
</evidence>
<gene>
    <name evidence="3" type="ORF">RA11412_0354</name>
</gene>